<dbReference type="RefSeq" id="WP_002642880.1">
    <property type="nucleotide sequence ID" value="NZ_CP019448.1"/>
</dbReference>
<feature type="region of interest" description="Disordered" evidence="1">
    <location>
        <begin position="284"/>
        <end position="325"/>
    </location>
</feature>
<organism evidence="2 3">
    <name type="scientific">Simonsiella muelleri ATCC 29453</name>
    <dbReference type="NCBI Taxonomy" id="641147"/>
    <lineage>
        <taxon>Bacteria</taxon>
        <taxon>Pseudomonadati</taxon>
        <taxon>Pseudomonadota</taxon>
        <taxon>Betaproteobacteria</taxon>
        <taxon>Neisseriales</taxon>
        <taxon>Neisseriaceae</taxon>
        <taxon>Simonsiella</taxon>
    </lineage>
</organism>
<dbReference type="KEGG" id="smur:BWP33_10730"/>
<reference evidence="2 3" key="2">
    <citation type="submission" date="2011-10" db="EMBL/GenBank/DDBJ databases">
        <title>The Genome Sequence of Simonsiella muelleri ATCC 29453.</title>
        <authorList>
            <consortium name="The Broad Institute Genome Sequencing Platform"/>
            <consortium name="The Broad Institute Genome Sequencing Center for Infectious Disease"/>
            <person name="Earl A."/>
            <person name="Ward D."/>
            <person name="Feldgarden M."/>
            <person name="Gevers D."/>
            <person name="Izard J."/>
            <person name="Baranova O.V."/>
            <person name="Blanton J.M."/>
            <person name="Tanner A.C."/>
            <person name="Dewhirst F."/>
            <person name="Young S.K."/>
            <person name="Zeng Q."/>
            <person name="Gargeya S."/>
            <person name="Fitzgerald M."/>
            <person name="Haas B."/>
            <person name="Abouelleil A."/>
            <person name="Alvarado L."/>
            <person name="Arachchi H.M."/>
            <person name="Berlin A."/>
            <person name="Brown A."/>
            <person name="Chapman S.B."/>
            <person name="Chen Z."/>
            <person name="Dunbar C."/>
            <person name="Freedman E."/>
            <person name="Gearin G."/>
            <person name="Goldberg J."/>
            <person name="Griggs A."/>
            <person name="Gujja S."/>
            <person name="Heiman D."/>
            <person name="Howarth C."/>
            <person name="Larson L."/>
            <person name="Lui A."/>
            <person name="MacDonald P.J.P."/>
            <person name="Montmayeur A."/>
            <person name="Murphy C."/>
            <person name="Neiman D."/>
            <person name="Pearson M."/>
            <person name="Priest M."/>
            <person name="Roberts A."/>
            <person name="Saif S."/>
            <person name="Shea T."/>
            <person name="Shenoy N."/>
            <person name="Sisk P."/>
            <person name="Stolte C."/>
            <person name="Sykes S."/>
            <person name="Wortman J."/>
            <person name="Nusbaum C."/>
            <person name="Birren B."/>
        </authorList>
    </citation>
    <scope>NUCLEOTIDE SEQUENCE [LARGE SCALE GENOMIC DNA]</scope>
    <source>
        <strain evidence="2 3">ATCC 29453</strain>
    </source>
</reference>
<dbReference type="KEGG" id="smur:BWP33_02695"/>
<dbReference type="HOGENOM" id="CLU_1045435_0_0_4"/>
<feature type="compositionally biased region" description="Polar residues" evidence="1">
    <location>
        <begin position="187"/>
        <end position="202"/>
    </location>
</feature>
<dbReference type="KEGG" id="smur:BWP33_08850"/>
<evidence type="ECO:0008006" key="4">
    <source>
        <dbReference type="Google" id="ProtNLM"/>
    </source>
</evidence>
<name>U6Q1E3_9NEIS</name>
<dbReference type="Proteomes" id="UP000017813">
    <property type="component" value="Unassembled WGS sequence"/>
</dbReference>
<evidence type="ECO:0000313" key="3">
    <source>
        <dbReference type="Proteomes" id="UP000017813"/>
    </source>
</evidence>
<protein>
    <recommendedName>
        <fullName evidence="4">HK97 family phage prohead protease</fullName>
    </recommendedName>
</protein>
<gene>
    <name evidence="2" type="ORF">HMPREF9021_02632</name>
</gene>
<reference evidence="2 3" key="1">
    <citation type="submission" date="2010-03" db="EMBL/GenBank/DDBJ databases">
        <authorList>
            <consortium name="The Broad Institute Genome Sequencing Platform"/>
            <person name="Ward D."/>
            <person name="Earl A."/>
            <person name="Feldgarden M."/>
            <person name="Gevers D."/>
            <person name="Young S."/>
            <person name="Zeng Q."/>
            <person name="Koehrsen M."/>
            <person name="Alvarado L."/>
            <person name="Berlin A.M."/>
            <person name="Borenstein D."/>
            <person name="Chapman S.B."/>
            <person name="Chen Z."/>
            <person name="Engels R."/>
            <person name="Freedman E."/>
            <person name="Gellesch M."/>
            <person name="Goldberg J."/>
            <person name="Griggs A."/>
            <person name="Gujja S."/>
            <person name="Heilman E.R."/>
            <person name="Heiman D.I."/>
            <person name="Hepburn T.A."/>
            <person name="Howarth C."/>
            <person name="Jen D."/>
            <person name="Larson L."/>
            <person name="Mehta T."/>
            <person name="Park D."/>
            <person name="Pearson M."/>
            <person name="Richards J."/>
            <person name="Roberts A."/>
            <person name="Saif S."/>
            <person name="Shea T.D."/>
            <person name="Shenoy N."/>
            <person name="Sisk P."/>
            <person name="Stolte C."/>
            <person name="Sykes S.N."/>
            <person name="Walk T."/>
            <person name="White J."/>
            <person name="Yandava C."/>
            <person name="Izard J."/>
            <person name="Baranova O.V."/>
            <person name="Blanton J.M."/>
            <person name="Tanner A.C."/>
            <person name="Dewhirst F."/>
            <person name="Haas B."/>
            <person name="Nusbaum C."/>
            <person name="Birren B."/>
        </authorList>
    </citation>
    <scope>NUCLEOTIDE SEQUENCE [LARGE SCALE GENOMIC DNA]</scope>
    <source>
        <strain evidence="2 3">ATCC 29453</strain>
    </source>
</reference>
<dbReference type="AlphaFoldDB" id="U6Q1E3"/>
<sequence length="325" mass="34964">MMTSTISFQSESHFMAIVQLQLSVPESATFAEPSSTEKPRQFTGVAHSGQPFSKYGERYVVDLSNIQYRNPIGVLLEHDSDRKTGVASLNLGTSGLHITGTLLSTEHGNHVAQTASEGYPWEMSARIQSARQEKITSGEIVVNGQTLATPIVVLRDCMVREVSFVAVGADAYTSALMLSDGTEFSPNLHLSDSKNPPTQTKDAPNMTPEEQKQFDDLKKELAETKAELAKVLKKNQVDKKLSAAGFQAAEHGFAGITKQTYNVLLSLNDDAALDALVGDLKLTAPSTKPSLPESLTADKHQPDSSGSLKLSAETKPTALGGYPMV</sequence>
<dbReference type="EMBL" id="ADCY02000055">
    <property type="protein sequence ID" value="EJZ50137.1"/>
    <property type="molecule type" value="Genomic_DNA"/>
</dbReference>
<proteinExistence type="predicted"/>
<evidence type="ECO:0000313" key="2">
    <source>
        <dbReference type="EMBL" id="EJZ50137.1"/>
    </source>
</evidence>
<dbReference type="eggNOG" id="ENOG5031KH7">
    <property type="taxonomic scope" value="Bacteria"/>
</dbReference>
<accession>U6Q1E3</accession>
<keyword evidence="3" id="KW-1185">Reference proteome</keyword>
<comment type="caution">
    <text evidence="2">The sequence shown here is derived from an EMBL/GenBank/DDBJ whole genome shotgun (WGS) entry which is preliminary data.</text>
</comment>
<evidence type="ECO:0000256" key="1">
    <source>
        <dbReference type="SAM" id="MobiDB-lite"/>
    </source>
</evidence>
<dbReference type="STRING" id="641147.HMPREF9021_02632"/>
<feature type="region of interest" description="Disordered" evidence="1">
    <location>
        <begin position="187"/>
        <end position="208"/>
    </location>
</feature>